<reference evidence="1 2" key="1">
    <citation type="submission" date="2015-12" db="EMBL/GenBank/DDBJ databases">
        <title>Complete genome of Lacimicrobium alkaliphilum KCTC 32984.</title>
        <authorList>
            <person name="Kim S.-G."/>
            <person name="Lee Y.-J."/>
        </authorList>
    </citation>
    <scope>NUCLEOTIDE SEQUENCE [LARGE SCALE GENOMIC DNA]</scope>
    <source>
        <strain evidence="1 2">YelD216</strain>
    </source>
</reference>
<dbReference type="KEGG" id="lal:AT746_11200"/>
<dbReference type="EMBL" id="CP013650">
    <property type="protein sequence ID" value="ALS98782.1"/>
    <property type="molecule type" value="Genomic_DNA"/>
</dbReference>
<evidence type="ECO:0000313" key="1">
    <source>
        <dbReference type="EMBL" id="ALS98782.1"/>
    </source>
</evidence>
<sequence>MPSGFKNQPIALLALLLLLFNLTVAPLSASRTLSAAQAYASDDKVLICTGRDMKWVDMAASLSRGQFVFVDPPEQLPEPLQQVECSAGLLLDNHDIMAGNTALIASQKITLRAFSLFSSATLNDRYNNALSRAPPFVFRLFP</sequence>
<proteinExistence type="predicted"/>
<protein>
    <submittedName>
        <fullName evidence="1">Uncharacterized protein</fullName>
    </submittedName>
</protein>
<dbReference type="RefSeq" id="WP_062480338.1">
    <property type="nucleotide sequence ID" value="NZ_CP013650.1"/>
</dbReference>
<evidence type="ECO:0000313" key="2">
    <source>
        <dbReference type="Proteomes" id="UP000068447"/>
    </source>
</evidence>
<keyword evidence="2" id="KW-1185">Reference proteome</keyword>
<gene>
    <name evidence="1" type="ORF">AT746_11200</name>
</gene>
<dbReference type="AlphaFoldDB" id="A0A0U3ACK8"/>
<dbReference type="OrthoDB" id="6388916at2"/>
<name>A0A0U3ACK8_9ALTE</name>
<dbReference type="Proteomes" id="UP000068447">
    <property type="component" value="Chromosome"/>
</dbReference>
<accession>A0A0U3ACK8</accession>
<organism evidence="1 2">
    <name type="scientific">Lacimicrobium alkaliphilum</name>
    <dbReference type="NCBI Taxonomy" id="1526571"/>
    <lineage>
        <taxon>Bacteria</taxon>
        <taxon>Pseudomonadati</taxon>
        <taxon>Pseudomonadota</taxon>
        <taxon>Gammaproteobacteria</taxon>
        <taxon>Alteromonadales</taxon>
        <taxon>Alteromonadaceae</taxon>
        <taxon>Lacimicrobium</taxon>
    </lineage>
</organism>
<dbReference type="STRING" id="1526571.AT746_11200"/>